<dbReference type="Proteomes" id="UP000680989">
    <property type="component" value="Chromosome"/>
</dbReference>
<dbReference type="EMBL" id="CP046674">
    <property type="protein sequence ID" value="QUP58514.1"/>
    <property type="molecule type" value="Genomic_DNA"/>
</dbReference>
<name>A0ABX7ZV19_9RALS</name>
<keyword evidence="2" id="KW-1185">Reference proteome</keyword>
<sequence>MGVGGGNDYLAVLFWFDAGSNFNARTNSLGQQTGTFDIAQVQLEAGVAATPFELRPWVAETLLCQRYYQKYPGFQLCG</sequence>
<reference evidence="2" key="1">
    <citation type="submission" date="2019-12" db="EMBL/GenBank/DDBJ databases">
        <title>Whole-genome sequence of tobacco pathogen Ralstonia pseudosolanacearum strain RS, originating from Yunnan province of China.</title>
        <authorList>
            <person name="Lu C.-H."/>
        </authorList>
    </citation>
    <scope>NUCLEOTIDE SEQUENCE [LARGE SCALE GENOMIC DNA]</scope>
    <source>
        <strain evidence="2">RS</strain>
    </source>
</reference>
<accession>A0ABX7ZV19</accession>
<evidence type="ECO:0000313" key="1">
    <source>
        <dbReference type="EMBL" id="QUP58514.1"/>
    </source>
</evidence>
<proteinExistence type="predicted"/>
<protein>
    <submittedName>
        <fullName evidence="1">Uncharacterized protein</fullName>
    </submittedName>
</protein>
<evidence type="ECO:0000313" key="2">
    <source>
        <dbReference type="Proteomes" id="UP000680989"/>
    </source>
</evidence>
<organism evidence="1 2">
    <name type="scientific">Ralstonia nicotianae</name>
    <dbReference type="NCBI Taxonomy" id="3037696"/>
    <lineage>
        <taxon>Bacteria</taxon>
        <taxon>Pseudomonadati</taxon>
        <taxon>Pseudomonadota</taxon>
        <taxon>Betaproteobacteria</taxon>
        <taxon>Burkholderiales</taxon>
        <taxon>Burkholderiaceae</taxon>
        <taxon>Ralstonia</taxon>
        <taxon>Ralstonia solanacearum species complex</taxon>
    </lineage>
</organism>
<gene>
    <name evidence="1" type="ORF">GO999_08030</name>
</gene>
<dbReference type="RefSeq" id="WP_211906734.1">
    <property type="nucleotide sequence ID" value="NZ_CP046674.1"/>
</dbReference>